<proteinExistence type="inferred from homology"/>
<dbReference type="EMBL" id="JAGSYN010000094">
    <property type="protein sequence ID" value="KAG7664398.1"/>
    <property type="molecule type" value="Genomic_DNA"/>
</dbReference>
<dbReference type="PANTHER" id="PTHR11404">
    <property type="entry name" value="SUPEROXIDE DISMUTASE 2"/>
    <property type="match status" value="1"/>
</dbReference>
<dbReference type="InterPro" id="IPR019831">
    <property type="entry name" value="Mn/Fe_SOD_N"/>
</dbReference>
<comment type="function">
    <text evidence="7">Destroys radicals which are normally produced within the cells and which are toxic to biological systems.</text>
</comment>
<feature type="chain" id="PRO_5035224974" description="Superoxide dismutase" evidence="8">
    <location>
        <begin position="23"/>
        <end position="231"/>
    </location>
</feature>
<organism evidence="11 12">
    <name type="scientific">[Candida] subhashii</name>
    <dbReference type="NCBI Taxonomy" id="561895"/>
    <lineage>
        <taxon>Eukaryota</taxon>
        <taxon>Fungi</taxon>
        <taxon>Dikarya</taxon>
        <taxon>Ascomycota</taxon>
        <taxon>Saccharomycotina</taxon>
        <taxon>Pichiomycetes</taxon>
        <taxon>Debaryomycetaceae</taxon>
        <taxon>Spathaspora</taxon>
    </lineage>
</organism>
<evidence type="ECO:0000256" key="5">
    <source>
        <dbReference type="ARBA" id="ARBA00023002"/>
    </source>
</evidence>
<feature type="domain" description="Manganese/iron superoxide dismutase C-terminal" evidence="10">
    <location>
        <begin position="126"/>
        <end position="226"/>
    </location>
</feature>
<gene>
    <name evidence="11" type="ORF">J8A68_002071</name>
</gene>
<dbReference type="InterPro" id="IPR050265">
    <property type="entry name" value="Fe/Mn_Superoxide_Dismutase"/>
</dbReference>
<feature type="domain" description="Manganese/iron superoxide dismutase N-terminal" evidence="9">
    <location>
        <begin position="33"/>
        <end position="112"/>
    </location>
</feature>
<evidence type="ECO:0000313" key="12">
    <source>
        <dbReference type="Proteomes" id="UP000694255"/>
    </source>
</evidence>
<comment type="similarity">
    <text evidence="1 7">Belongs to the iron/manganese superoxide dismutase family.</text>
</comment>
<keyword evidence="5 7" id="KW-0560">Oxidoreductase</keyword>
<accession>A0A8J5UJA8</accession>
<evidence type="ECO:0000256" key="2">
    <source>
        <dbReference type="ARBA" id="ARBA00012682"/>
    </source>
</evidence>
<comment type="caution">
    <text evidence="11">The sequence shown here is derived from an EMBL/GenBank/DDBJ whole genome shotgun (WGS) entry which is preliminary data.</text>
</comment>
<dbReference type="GO" id="GO:0030145">
    <property type="term" value="F:manganese ion binding"/>
    <property type="evidence" value="ECO:0007669"/>
    <property type="project" value="TreeGrafter"/>
</dbReference>
<dbReference type="Pfam" id="PF02777">
    <property type="entry name" value="Sod_Fe_C"/>
    <property type="match status" value="1"/>
</dbReference>
<dbReference type="EC" id="1.15.1.1" evidence="2 7"/>
<dbReference type="OrthoDB" id="239262at2759"/>
<dbReference type="RefSeq" id="XP_049264630.1">
    <property type="nucleotide sequence ID" value="XM_049405783.1"/>
</dbReference>
<keyword evidence="3 7" id="KW-0479">Metal-binding</keyword>
<dbReference type="GO" id="GO:0005739">
    <property type="term" value="C:mitochondrion"/>
    <property type="evidence" value="ECO:0007669"/>
    <property type="project" value="TreeGrafter"/>
</dbReference>
<dbReference type="InterPro" id="IPR001189">
    <property type="entry name" value="Mn/Fe_SOD"/>
</dbReference>
<reference evidence="11 12" key="1">
    <citation type="journal article" date="2021" name="DNA Res.">
        <title>Genome analysis of Candida subhashii reveals its hybrid nature and dual mitochondrial genome conformations.</title>
        <authorList>
            <person name="Mixao V."/>
            <person name="Hegedusova E."/>
            <person name="Saus E."/>
            <person name="Pryszcz L.P."/>
            <person name="Cillingova A."/>
            <person name="Nosek J."/>
            <person name="Gabaldon T."/>
        </authorList>
    </citation>
    <scope>NUCLEOTIDE SEQUENCE [LARGE SCALE GENOMIC DNA]</scope>
    <source>
        <strain evidence="11 12">CBS 10753</strain>
    </source>
</reference>
<evidence type="ECO:0000256" key="7">
    <source>
        <dbReference type="RuleBase" id="RU000414"/>
    </source>
</evidence>
<dbReference type="PROSITE" id="PS00088">
    <property type="entry name" value="SOD_MN"/>
    <property type="match status" value="1"/>
</dbReference>
<evidence type="ECO:0000313" key="11">
    <source>
        <dbReference type="EMBL" id="KAG7664398.1"/>
    </source>
</evidence>
<evidence type="ECO:0000259" key="9">
    <source>
        <dbReference type="Pfam" id="PF00081"/>
    </source>
</evidence>
<dbReference type="InterPro" id="IPR019833">
    <property type="entry name" value="Mn/Fe_SOD_BS"/>
</dbReference>
<dbReference type="AlphaFoldDB" id="A0A8J5UJA8"/>
<dbReference type="PIRSF" id="PIRSF000349">
    <property type="entry name" value="SODismutase"/>
    <property type="match status" value="1"/>
</dbReference>
<comment type="catalytic activity">
    <reaction evidence="6 7">
        <text>2 superoxide + 2 H(+) = H2O2 + O2</text>
        <dbReference type="Rhea" id="RHEA:20696"/>
        <dbReference type="ChEBI" id="CHEBI:15378"/>
        <dbReference type="ChEBI" id="CHEBI:15379"/>
        <dbReference type="ChEBI" id="CHEBI:16240"/>
        <dbReference type="ChEBI" id="CHEBI:18421"/>
        <dbReference type="EC" id="1.15.1.1"/>
    </reaction>
</comment>
<dbReference type="PANTHER" id="PTHR11404:SF6">
    <property type="entry name" value="SUPEROXIDE DISMUTASE [MN], MITOCHONDRIAL"/>
    <property type="match status" value="1"/>
</dbReference>
<dbReference type="Proteomes" id="UP000694255">
    <property type="component" value="Unassembled WGS sequence"/>
</dbReference>
<evidence type="ECO:0000256" key="6">
    <source>
        <dbReference type="ARBA" id="ARBA00049204"/>
    </source>
</evidence>
<dbReference type="FunFam" id="1.10.287.990:FF:000001">
    <property type="entry name" value="Superoxide dismutase"/>
    <property type="match status" value="1"/>
</dbReference>
<protein>
    <recommendedName>
        <fullName evidence="2 7">Superoxide dismutase</fullName>
        <ecNumber evidence="2 7">1.15.1.1</ecNumber>
    </recommendedName>
</protein>
<dbReference type="GeneID" id="73468872"/>
<evidence type="ECO:0000256" key="4">
    <source>
        <dbReference type="ARBA" id="ARBA00022862"/>
    </source>
</evidence>
<evidence type="ECO:0000256" key="1">
    <source>
        <dbReference type="ARBA" id="ARBA00008714"/>
    </source>
</evidence>
<keyword evidence="4" id="KW-0049">Antioxidant</keyword>
<keyword evidence="8" id="KW-0732">Signal</keyword>
<dbReference type="InterPro" id="IPR019832">
    <property type="entry name" value="Mn/Fe_SOD_C"/>
</dbReference>
<evidence type="ECO:0000256" key="8">
    <source>
        <dbReference type="SAM" id="SignalP"/>
    </source>
</evidence>
<evidence type="ECO:0000259" key="10">
    <source>
        <dbReference type="Pfam" id="PF02777"/>
    </source>
</evidence>
<evidence type="ECO:0000256" key="3">
    <source>
        <dbReference type="ARBA" id="ARBA00022723"/>
    </source>
</evidence>
<sequence>MLSNTIFYLFLVFVQLIPQAVSQNLPFKVEKISLPKLGWGLGSLEPYISKETNVLHYFKHHQAYVNNYNAALDSLVEAEAKGDYKTIVELQSAIAFNGGGHINHSLFWKNLAPVSEGGGEFPDLNSELSKLVYKQFGGFDELIKLTNEKLATIQGSGWAFIVKNLSNGGKIEVVTISNQEALFKPLVPLVAIDAWEHAYYLQYLNLKADYFEAIWNVINWKEAERRFNAAK</sequence>
<dbReference type="GO" id="GO:0004784">
    <property type="term" value="F:superoxide dismutase activity"/>
    <property type="evidence" value="ECO:0007669"/>
    <property type="project" value="UniProtKB-EC"/>
</dbReference>
<dbReference type="Pfam" id="PF00081">
    <property type="entry name" value="Sod_Fe_N"/>
    <property type="match status" value="1"/>
</dbReference>
<feature type="signal peptide" evidence="8">
    <location>
        <begin position="1"/>
        <end position="22"/>
    </location>
</feature>
<name>A0A8J5UJA8_9ASCO</name>
<keyword evidence="12" id="KW-1185">Reference proteome</keyword>